<dbReference type="InterPro" id="IPR015898">
    <property type="entry name" value="G-protein_gamma-like_dom"/>
</dbReference>
<evidence type="ECO:0000313" key="3">
    <source>
        <dbReference type="Proteomes" id="UP000092444"/>
    </source>
</evidence>
<dbReference type="STRING" id="37546.A0A1B0GE81"/>
<evidence type="ECO:0000259" key="1">
    <source>
        <dbReference type="PROSITE" id="PS50058"/>
    </source>
</evidence>
<proteinExistence type="predicted"/>
<keyword evidence="3" id="KW-1185">Reference proteome</keyword>
<protein>
    <recommendedName>
        <fullName evidence="1">G protein gamma domain-containing protein</fullName>
    </recommendedName>
</protein>
<dbReference type="EMBL" id="CCAG010012146">
    <property type="status" value="NOT_ANNOTATED_CDS"/>
    <property type="molecule type" value="Genomic_DNA"/>
</dbReference>
<dbReference type="VEuPathDB" id="VectorBase:GMOY011605"/>
<dbReference type="InterPro" id="IPR036284">
    <property type="entry name" value="GGL_sf"/>
</dbReference>
<dbReference type="GO" id="GO:0050909">
    <property type="term" value="P:sensory perception of taste"/>
    <property type="evidence" value="ECO:0007669"/>
    <property type="project" value="InterPro"/>
</dbReference>
<dbReference type="PROSITE" id="PS50058">
    <property type="entry name" value="G_PROTEIN_GAMMA"/>
    <property type="match status" value="1"/>
</dbReference>
<dbReference type="AlphaFoldDB" id="A0A1B0GE81"/>
<name>A0A1B0GE81_GLOMM</name>
<reference evidence="2" key="1">
    <citation type="submission" date="2020-05" db="UniProtKB">
        <authorList>
            <consortium name="EnsemblMetazoa"/>
        </authorList>
    </citation>
    <scope>IDENTIFICATION</scope>
    <source>
        <strain evidence="2">Yale</strain>
    </source>
</reference>
<dbReference type="PANTHER" id="PTHR15936">
    <property type="entry name" value="GUANINE NUCLEOTIDE-BINDING PROTEIN G I /G S /G O GAMMA-13 SUBUNIT"/>
    <property type="match status" value="1"/>
</dbReference>
<dbReference type="GO" id="GO:0007200">
    <property type="term" value="P:phospholipase C-activating G protein-coupled receptor signaling pathway"/>
    <property type="evidence" value="ECO:0007669"/>
    <property type="project" value="InterPro"/>
</dbReference>
<dbReference type="EnsemblMetazoa" id="GMOY011605-RA">
    <property type="protein sequence ID" value="GMOY011605-PA"/>
    <property type="gene ID" value="GMOY011605"/>
</dbReference>
<dbReference type="PANTHER" id="PTHR15936:SF2">
    <property type="entry name" value="GUANINE NUCLEOTIDE-BINDING PROTEIN G(I)_G(S)_G(O) SUBUNIT GAMMA-13"/>
    <property type="match status" value="1"/>
</dbReference>
<dbReference type="InterPro" id="IPR039227">
    <property type="entry name" value="GNG13"/>
</dbReference>
<accession>A0A1B0GE81</accession>
<dbReference type="Pfam" id="PF00631">
    <property type="entry name" value="G-gamma"/>
    <property type="match status" value="1"/>
</dbReference>
<dbReference type="SUPFAM" id="SSF48670">
    <property type="entry name" value="Transducin (heterotrimeric G protein), gamma chain"/>
    <property type="match status" value="1"/>
</dbReference>
<sequence length="124" mass="14347">MDESPKTFNVTFLKALLNNEIVQTNVSHRCGQAIIIVVALNMVFEKVNPVLLIYKLLEMGFPPYLIINRSTFLTFTNLLKCRMFDFFCPEMRSFVEENEKNDPLINAPDKKNNPWAEKGKCVIM</sequence>
<dbReference type="Proteomes" id="UP000092444">
    <property type="component" value="Unassembled WGS sequence"/>
</dbReference>
<dbReference type="Gene3D" id="4.10.260.10">
    <property type="entry name" value="Transducin (heterotrimeric G protein), gamma chain"/>
    <property type="match status" value="1"/>
</dbReference>
<evidence type="ECO:0000313" key="2">
    <source>
        <dbReference type="EnsemblMetazoa" id="GMOY011605-PA"/>
    </source>
</evidence>
<dbReference type="GO" id="GO:0031681">
    <property type="term" value="F:G-protein beta-subunit binding"/>
    <property type="evidence" value="ECO:0007669"/>
    <property type="project" value="InterPro"/>
</dbReference>
<feature type="domain" description="G protein gamma" evidence="1">
    <location>
        <begin position="88"/>
        <end position="124"/>
    </location>
</feature>
<organism evidence="2 3">
    <name type="scientific">Glossina morsitans morsitans</name>
    <name type="common">Savannah tsetse fly</name>
    <dbReference type="NCBI Taxonomy" id="37546"/>
    <lineage>
        <taxon>Eukaryota</taxon>
        <taxon>Metazoa</taxon>
        <taxon>Ecdysozoa</taxon>
        <taxon>Arthropoda</taxon>
        <taxon>Hexapoda</taxon>
        <taxon>Insecta</taxon>
        <taxon>Pterygota</taxon>
        <taxon>Neoptera</taxon>
        <taxon>Endopterygota</taxon>
        <taxon>Diptera</taxon>
        <taxon>Brachycera</taxon>
        <taxon>Muscomorpha</taxon>
        <taxon>Hippoboscoidea</taxon>
        <taxon>Glossinidae</taxon>
        <taxon>Glossina</taxon>
    </lineage>
</organism>
<dbReference type="GO" id="GO:0005834">
    <property type="term" value="C:heterotrimeric G-protein complex"/>
    <property type="evidence" value="ECO:0007669"/>
    <property type="project" value="InterPro"/>
</dbReference>